<dbReference type="PANTHER" id="PTHR46696:SF1">
    <property type="entry name" value="CYTOCHROME P450 YJIB-RELATED"/>
    <property type="match status" value="1"/>
</dbReference>
<dbReference type="Pfam" id="PF00067">
    <property type="entry name" value="p450"/>
    <property type="match status" value="1"/>
</dbReference>
<dbReference type="InterPro" id="IPR036396">
    <property type="entry name" value="Cyt_P450_sf"/>
</dbReference>
<organism evidence="2 3">
    <name type="scientific">Thermopolyspora flexuosa</name>
    <dbReference type="NCBI Taxonomy" id="103836"/>
    <lineage>
        <taxon>Bacteria</taxon>
        <taxon>Bacillati</taxon>
        <taxon>Actinomycetota</taxon>
        <taxon>Actinomycetes</taxon>
        <taxon>Streptosporangiales</taxon>
        <taxon>Streptosporangiaceae</taxon>
        <taxon>Thermopolyspora</taxon>
    </lineage>
</organism>
<comment type="similarity">
    <text evidence="1">Belongs to the cytochrome P450 family.</text>
</comment>
<proteinExistence type="inferred from homology"/>
<dbReference type="EMBL" id="VFPQ01000001">
    <property type="protein sequence ID" value="TQM74894.1"/>
    <property type="molecule type" value="Genomic_DNA"/>
</dbReference>
<dbReference type="SUPFAM" id="SSF48264">
    <property type="entry name" value="Cytochrome P450"/>
    <property type="match status" value="1"/>
</dbReference>
<comment type="caution">
    <text evidence="2">The sequence shown here is derived from an EMBL/GenBank/DDBJ whole genome shotgun (WGS) entry which is preliminary data.</text>
</comment>
<dbReference type="InterPro" id="IPR001128">
    <property type="entry name" value="Cyt_P450"/>
</dbReference>
<evidence type="ECO:0008006" key="4">
    <source>
        <dbReference type="Google" id="ProtNLM"/>
    </source>
</evidence>
<dbReference type="RefSeq" id="WP_142258998.1">
    <property type="nucleotide sequence ID" value="NZ_BMPV01000003.1"/>
</dbReference>
<dbReference type="AlphaFoldDB" id="A0A543IWD8"/>
<reference evidence="2 3" key="1">
    <citation type="submission" date="2019-06" db="EMBL/GenBank/DDBJ databases">
        <title>Sequencing the genomes of 1000 actinobacteria strains.</title>
        <authorList>
            <person name="Klenk H.-P."/>
        </authorList>
    </citation>
    <scope>NUCLEOTIDE SEQUENCE [LARGE SCALE GENOMIC DNA]</scope>
    <source>
        <strain evidence="2 3">DSM 43186</strain>
    </source>
</reference>
<dbReference type="GO" id="GO:0020037">
    <property type="term" value="F:heme binding"/>
    <property type="evidence" value="ECO:0007669"/>
    <property type="project" value="InterPro"/>
</dbReference>
<dbReference type="PRINTS" id="PR00359">
    <property type="entry name" value="BP450"/>
</dbReference>
<dbReference type="GO" id="GO:0016705">
    <property type="term" value="F:oxidoreductase activity, acting on paired donors, with incorporation or reduction of molecular oxygen"/>
    <property type="evidence" value="ECO:0007669"/>
    <property type="project" value="InterPro"/>
</dbReference>
<dbReference type="GO" id="GO:0005506">
    <property type="term" value="F:iron ion binding"/>
    <property type="evidence" value="ECO:0007669"/>
    <property type="project" value="InterPro"/>
</dbReference>
<gene>
    <name evidence="2" type="ORF">FHX40_1580</name>
</gene>
<evidence type="ECO:0000313" key="3">
    <source>
        <dbReference type="Proteomes" id="UP000319213"/>
    </source>
</evidence>
<evidence type="ECO:0000256" key="1">
    <source>
        <dbReference type="ARBA" id="ARBA00010617"/>
    </source>
</evidence>
<evidence type="ECO:0000313" key="2">
    <source>
        <dbReference type="EMBL" id="TQM74894.1"/>
    </source>
</evidence>
<dbReference type="Gene3D" id="1.10.630.10">
    <property type="entry name" value="Cytochrome P450"/>
    <property type="match status" value="1"/>
</dbReference>
<dbReference type="InterPro" id="IPR002397">
    <property type="entry name" value="Cyt_P450_B"/>
</dbReference>
<dbReference type="Proteomes" id="UP000319213">
    <property type="component" value="Unassembled WGS sequence"/>
</dbReference>
<sequence>MTTAAMPAADVDLFADPVLADPYPAYRVLRDAGPAVYLPGYRVWVLARDREVRHALDHPEVFAATRPAGLFDGLTAGEAVRAPAWPACGHARARSVDGRPGEPAQRAAGGLLGGAVPAHRVPSDPAEPSACAPGARSWDESLRTIAAHRSLRTFAGLQAFITDQAERIVDDLVAYGSFDAVTELAHRFPLKTIGTLIGLPAESRPDLLLCAEASLQAHGPLDDHTVRALLDLEHVFALLVAELAAARAPEPAVLPTPTASVTAPVRRGGGTTPPDTFAAPPSGDVLGQAAIAHLLSSFAMPCVHTVAAGLTGMLWLLATHPGAWHALRADPSLVPAAVEESLRLETPVQTCARTTTRDVRIGDALIREGERVLLLLGAANRDPRKWPAPDRFDPHRNPTGHFVNGTQPTLARALAKVHLCAVLDALARRASHLYLDGRPRRRLTVGTRTFASLPLYVSAG</sequence>
<dbReference type="GO" id="GO:0004497">
    <property type="term" value="F:monooxygenase activity"/>
    <property type="evidence" value="ECO:0007669"/>
    <property type="project" value="InterPro"/>
</dbReference>
<protein>
    <recommendedName>
        <fullName evidence="4">Cytochrome P450</fullName>
    </recommendedName>
</protein>
<keyword evidence="3" id="KW-1185">Reference proteome</keyword>
<dbReference type="OrthoDB" id="5241086at2"/>
<accession>A0A543IWD8</accession>
<name>A0A543IWD8_9ACTN</name>
<dbReference type="PANTHER" id="PTHR46696">
    <property type="entry name" value="P450, PUTATIVE (EUROFUNG)-RELATED"/>
    <property type="match status" value="1"/>
</dbReference>